<feature type="active site" description="Proton acceptor" evidence="10">
    <location>
        <position position="532"/>
    </location>
</feature>
<evidence type="ECO:0000256" key="1">
    <source>
        <dbReference type="ARBA" id="ARBA00005049"/>
    </source>
</evidence>
<dbReference type="CDD" id="cd02439">
    <property type="entry name" value="DMB-PRT_CobT"/>
    <property type="match status" value="1"/>
</dbReference>
<dbReference type="UniPathway" id="UPA00061">
    <property type="reaction ID" value="UER00516"/>
</dbReference>
<dbReference type="Gene3D" id="1.10.1610.10">
    <property type="match status" value="1"/>
</dbReference>
<evidence type="ECO:0000256" key="4">
    <source>
        <dbReference type="ARBA" id="ARBA00015486"/>
    </source>
</evidence>
<accession>A0A2S5CRA1</accession>
<comment type="similarity">
    <text evidence="2 10">Belongs to the CobT family.</text>
</comment>
<evidence type="ECO:0000256" key="2">
    <source>
        <dbReference type="ARBA" id="ARBA00007110"/>
    </source>
</evidence>
<evidence type="ECO:0000256" key="3">
    <source>
        <dbReference type="ARBA" id="ARBA00011991"/>
    </source>
</evidence>
<gene>
    <name evidence="10 12" type="primary">cobT</name>
    <name evidence="12" type="ORF">AADEFJLK_00353</name>
</gene>
<keyword evidence="5 10" id="KW-0169">Cobalamin biosynthesis</keyword>
<dbReference type="Gene3D" id="3.40.50.10210">
    <property type="match status" value="1"/>
</dbReference>
<keyword evidence="6 10" id="KW-0328">Glycosyltransferase</keyword>
<dbReference type="Pfam" id="PF02277">
    <property type="entry name" value="DBI_PRT"/>
    <property type="match status" value="1"/>
</dbReference>
<evidence type="ECO:0000313" key="12">
    <source>
        <dbReference type="EMBL" id="POZ53333.1"/>
    </source>
</evidence>
<comment type="function">
    <text evidence="10">Catalyzes the synthesis of alpha-ribazole-5'-phosphate from nicotinate mononucleotide (NAMN) and 5,6-dimethylbenzimidazole (DMB).</text>
</comment>
<evidence type="ECO:0000259" key="11">
    <source>
        <dbReference type="Pfam" id="PF00881"/>
    </source>
</evidence>
<dbReference type="NCBIfam" id="TIGR03160">
    <property type="entry name" value="cobT_DBIPRT"/>
    <property type="match status" value="1"/>
</dbReference>
<comment type="catalytic activity">
    <reaction evidence="9 10">
        <text>5,6-dimethylbenzimidazole + nicotinate beta-D-ribonucleotide = alpha-ribazole 5'-phosphate + nicotinate + H(+)</text>
        <dbReference type="Rhea" id="RHEA:11196"/>
        <dbReference type="ChEBI" id="CHEBI:15378"/>
        <dbReference type="ChEBI" id="CHEBI:15890"/>
        <dbReference type="ChEBI" id="CHEBI:32544"/>
        <dbReference type="ChEBI" id="CHEBI:57502"/>
        <dbReference type="ChEBI" id="CHEBI:57918"/>
        <dbReference type="EC" id="2.4.2.21"/>
    </reaction>
</comment>
<dbReference type="SUPFAM" id="SSF52733">
    <property type="entry name" value="Nicotinate mononucleotide:5,6-dimethylbenzimidazole phosphoribosyltransferase (CobT)"/>
    <property type="match status" value="1"/>
</dbReference>
<reference evidence="12 13" key="1">
    <citation type="submission" date="2017-11" db="EMBL/GenBank/DDBJ databases">
        <title>Draft Genome Sequence of Methylobacter psychrotolerans Sph1T, an Obligate Methanotroph from Low-Temperature Environments.</title>
        <authorList>
            <person name="Oshkin I.Y."/>
            <person name="Miroshnikov K."/>
            <person name="Belova S.E."/>
            <person name="Korzhenkov A."/>
            <person name="Toshchakov S.V."/>
            <person name="Dedysh S.N."/>
        </authorList>
    </citation>
    <scope>NUCLEOTIDE SEQUENCE [LARGE SCALE GENOMIC DNA]</scope>
    <source>
        <strain evidence="12 13">Sph1</strain>
    </source>
</reference>
<dbReference type="PANTHER" id="PTHR43463">
    <property type="entry name" value="NICOTINATE-NUCLEOTIDE--DIMETHYLBENZIMIDAZOLE PHOSPHORIBOSYLTRANSFERASE"/>
    <property type="match status" value="1"/>
</dbReference>
<evidence type="ECO:0000256" key="5">
    <source>
        <dbReference type="ARBA" id="ARBA00022573"/>
    </source>
</evidence>
<dbReference type="FunFam" id="3.40.50.10210:FF:000001">
    <property type="entry name" value="Nicotinate-nucleotide--dimethylbenzimidazole phosphoribosyltransferase"/>
    <property type="match status" value="1"/>
</dbReference>
<dbReference type="SUPFAM" id="SSF55469">
    <property type="entry name" value="FMN-dependent nitroreductase-like"/>
    <property type="match status" value="1"/>
</dbReference>
<dbReference type="GO" id="GO:0009236">
    <property type="term" value="P:cobalamin biosynthetic process"/>
    <property type="evidence" value="ECO:0007669"/>
    <property type="project" value="UniProtKB-UniRule"/>
</dbReference>
<dbReference type="GO" id="GO:0016491">
    <property type="term" value="F:oxidoreductase activity"/>
    <property type="evidence" value="ECO:0007669"/>
    <property type="project" value="InterPro"/>
</dbReference>
<dbReference type="InterPro" id="IPR029479">
    <property type="entry name" value="Nitroreductase"/>
</dbReference>
<feature type="domain" description="Nitroreductase" evidence="11">
    <location>
        <begin position="19"/>
        <end position="183"/>
    </location>
</feature>
<dbReference type="Proteomes" id="UP000237423">
    <property type="component" value="Unassembled WGS sequence"/>
</dbReference>
<comment type="caution">
    <text evidence="12">The sequence shown here is derived from an EMBL/GenBank/DDBJ whole genome shotgun (WGS) entry which is preliminary data.</text>
</comment>
<evidence type="ECO:0000256" key="8">
    <source>
        <dbReference type="ARBA" id="ARBA00030686"/>
    </source>
</evidence>
<evidence type="ECO:0000256" key="9">
    <source>
        <dbReference type="ARBA" id="ARBA00047340"/>
    </source>
</evidence>
<keyword evidence="7 10" id="KW-0808">Transferase</keyword>
<evidence type="ECO:0000256" key="10">
    <source>
        <dbReference type="HAMAP-Rule" id="MF_00230"/>
    </source>
</evidence>
<evidence type="ECO:0000313" key="13">
    <source>
        <dbReference type="Proteomes" id="UP000237423"/>
    </source>
</evidence>
<organism evidence="12 13">
    <name type="scientific">Methylovulum psychrotolerans</name>
    <dbReference type="NCBI Taxonomy" id="1704499"/>
    <lineage>
        <taxon>Bacteria</taxon>
        <taxon>Pseudomonadati</taxon>
        <taxon>Pseudomonadota</taxon>
        <taxon>Gammaproteobacteria</taxon>
        <taxon>Methylococcales</taxon>
        <taxon>Methylococcaceae</taxon>
        <taxon>Methylovulum</taxon>
    </lineage>
</organism>
<dbReference type="InterPro" id="IPR000415">
    <property type="entry name" value="Nitroreductase-like"/>
</dbReference>
<dbReference type="InterPro" id="IPR036087">
    <property type="entry name" value="Nict_dMeBzImd_PRibTrfase_sf"/>
</dbReference>
<dbReference type="Gene3D" id="3.40.109.10">
    <property type="entry name" value="NADH Oxidase"/>
    <property type="match status" value="1"/>
</dbReference>
<dbReference type="NCBIfam" id="NF000996">
    <property type="entry name" value="PRK00105.1"/>
    <property type="match status" value="1"/>
</dbReference>
<sequence length="563" mass="60447">MPADNRYSDADIAAVYRVIYERRDMRHFLPDPIAPEQFKRLLAAAHHAPSVGFMQPWRFVRVRCPALRAQLHQLVEQERLLTAKALQEREDSFMKLKVEGILECAEVLVAALCGQREQHVFGRRTLPEMDLASVSCAIQNIWLAARAEGLGMGWVSLFAPEALKGLLDMPEDSHPVAVLCLGHVATFYEQPLLQQAGWAERQNLDELIFENYWNTPPVPLNFTIVPPSSALASALQQKIDQKTKPLGALGQLEALALRIGLIQNTLTPTLNKPQIIVFAGDHGLAAAGVSAYPASVTAQMVANFLNGGAAINVFAKQHGLGLWIVDAGVDADLSAYPGLIAAKIARGTRNCLTEAAMSTAECYAALQKGAELVKASYAQGCNCLGLGEMGIGNTASASLLMHRLTGLPLADCVGRGTGLDDGQLRHKMSVLEQVLARHQSVSADSPLEVLAAFGGFEIAMMVGAYLQAAELGMVIMVDGFIASAALLVAAQCYPAVLAYCVFSHVSNERGHQALLTHFNATALLNLDMRLGEGSGVAIAYPILQSAVLFLNTMATFAEAGVNQ</sequence>
<dbReference type="Pfam" id="PF00881">
    <property type="entry name" value="Nitroreductase"/>
    <property type="match status" value="1"/>
</dbReference>
<comment type="pathway">
    <text evidence="1 10">Nucleoside biosynthesis; alpha-ribazole biosynthesis; alpha-ribazole from 5,6-dimethylbenzimidazole: step 1/2.</text>
</comment>
<dbReference type="EMBL" id="PGFZ01000001">
    <property type="protein sequence ID" value="POZ53333.1"/>
    <property type="molecule type" value="Genomic_DNA"/>
</dbReference>
<dbReference type="InterPro" id="IPR012825">
    <property type="entry name" value="BluB"/>
</dbReference>
<dbReference type="InterPro" id="IPR017846">
    <property type="entry name" value="Nict_dMeBzImd_PRibTrfase_bact"/>
</dbReference>
<dbReference type="PANTHER" id="PTHR43463:SF1">
    <property type="entry name" value="NICOTINATE-NUCLEOTIDE--DIMETHYLBENZIMIDAZOLE PHOSPHORIBOSYLTRANSFERASE"/>
    <property type="match status" value="1"/>
</dbReference>
<protein>
    <recommendedName>
        <fullName evidence="4 10">Nicotinate-nucleotide--dimethylbenzimidazole phosphoribosyltransferase</fullName>
        <shortName evidence="10">NN:DBI PRT</shortName>
        <ecNumber evidence="3 10">2.4.2.21</ecNumber>
    </recommendedName>
    <alternativeName>
        <fullName evidence="8 10">N(1)-alpha-phosphoribosyltransferase</fullName>
    </alternativeName>
</protein>
<dbReference type="HAMAP" id="MF_00230">
    <property type="entry name" value="CobT"/>
    <property type="match status" value="1"/>
</dbReference>
<dbReference type="InterPro" id="IPR003200">
    <property type="entry name" value="Nict_dMeBzImd_PRibTrfase"/>
</dbReference>
<dbReference type="AlphaFoldDB" id="A0A2S5CRA1"/>
<proteinExistence type="inferred from homology"/>
<dbReference type="EC" id="2.4.2.21" evidence="3 10"/>
<dbReference type="NCBIfam" id="TIGR02476">
    <property type="entry name" value="BluB"/>
    <property type="match status" value="1"/>
</dbReference>
<evidence type="ECO:0000256" key="6">
    <source>
        <dbReference type="ARBA" id="ARBA00022676"/>
    </source>
</evidence>
<dbReference type="InterPro" id="IPR023195">
    <property type="entry name" value="Nict_dMeBzImd_PRibTrfase_N"/>
</dbReference>
<evidence type="ECO:0000256" key="7">
    <source>
        <dbReference type="ARBA" id="ARBA00022679"/>
    </source>
</evidence>
<name>A0A2S5CRA1_9GAMM</name>
<dbReference type="GO" id="GO:0008939">
    <property type="term" value="F:nicotinate-nucleotide-dimethylbenzimidazole phosphoribosyltransferase activity"/>
    <property type="evidence" value="ECO:0007669"/>
    <property type="project" value="UniProtKB-UniRule"/>
</dbReference>